<feature type="region of interest" description="Disordered" evidence="1">
    <location>
        <begin position="1"/>
        <end position="25"/>
    </location>
</feature>
<sequence>MGSAGSRSQPVLPAGHRADPHERREDWLERSRRCLGAGARPQLPGARRVVADSWGRSVLGGLDPERLLAPVPLDAADVRSLRREHPLRLVLPAVRRLLLEQPLGVPVLVALSDQDGHLLWVEGDSSLRAAAEEMRFVEGARWSEDAAGTNAPGTALHLGRPVRVVAGEHYACAVARWSCSAAPLRDPGTGRLLGVLDVTGGDELGRQRALDLVQAVAAVAEAELRVRALTAPAAGSGLLLPGGAAPAATRAPARLRVLGRAGALLEPPGAAGPPAASGAAGLGLRHGELLLLLAARPEGWGAAELAVALAEEDLAPVTVRAELTRLRAVLERATAGRLGVGTRPYRLSGAVECDALAVRRELRAGRVAAALALHAGPVLPRSVAPGVVELREELTLGLRTAVLVSRDPALLLQWGRSVAGRDDEEVWERLLRCAAPGDPARGEARARLERLRG</sequence>
<dbReference type="EMBL" id="PTJD01000006">
    <property type="protein sequence ID" value="PPK95322.1"/>
    <property type="molecule type" value="Genomic_DNA"/>
</dbReference>
<proteinExistence type="predicted"/>
<evidence type="ECO:0000256" key="1">
    <source>
        <dbReference type="SAM" id="MobiDB-lite"/>
    </source>
</evidence>
<dbReference type="Pfam" id="PF01590">
    <property type="entry name" value="GAF"/>
    <property type="match status" value="1"/>
</dbReference>
<accession>A0A2S6IM58</accession>
<dbReference type="OrthoDB" id="3928741at2"/>
<feature type="compositionally biased region" description="Basic and acidic residues" evidence="1">
    <location>
        <begin position="16"/>
        <end position="25"/>
    </location>
</feature>
<evidence type="ECO:0000313" key="3">
    <source>
        <dbReference type="EMBL" id="PPK95322.1"/>
    </source>
</evidence>
<comment type="caution">
    <text evidence="3">The sequence shown here is derived from an EMBL/GenBank/DDBJ whole genome shotgun (WGS) entry which is preliminary data.</text>
</comment>
<protein>
    <submittedName>
        <fullName evidence="3">GAF domain-containing protein</fullName>
    </submittedName>
</protein>
<name>A0A2S6IM58_9ACTN</name>
<evidence type="ECO:0000259" key="2">
    <source>
        <dbReference type="Pfam" id="PF01590"/>
    </source>
</evidence>
<feature type="domain" description="GAF" evidence="2">
    <location>
        <begin position="108"/>
        <end position="223"/>
    </location>
</feature>
<dbReference type="InterPro" id="IPR029016">
    <property type="entry name" value="GAF-like_dom_sf"/>
</dbReference>
<organism evidence="3 4">
    <name type="scientific">Kineococcus xinjiangensis</name>
    <dbReference type="NCBI Taxonomy" id="512762"/>
    <lineage>
        <taxon>Bacteria</taxon>
        <taxon>Bacillati</taxon>
        <taxon>Actinomycetota</taxon>
        <taxon>Actinomycetes</taxon>
        <taxon>Kineosporiales</taxon>
        <taxon>Kineosporiaceae</taxon>
        <taxon>Kineococcus</taxon>
    </lineage>
</organism>
<evidence type="ECO:0000313" key="4">
    <source>
        <dbReference type="Proteomes" id="UP000239485"/>
    </source>
</evidence>
<dbReference type="Proteomes" id="UP000239485">
    <property type="component" value="Unassembled WGS sequence"/>
</dbReference>
<dbReference type="RefSeq" id="WP_104432697.1">
    <property type="nucleotide sequence ID" value="NZ_PTJD01000006.1"/>
</dbReference>
<keyword evidence="4" id="KW-1185">Reference proteome</keyword>
<dbReference type="Gene3D" id="3.30.450.40">
    <property type="match status" value="1"/>
</dbReference>
<reference evidence="3 4" key="1">
    <citation type="submission" date="2018-02" db="EMBL/GenBank/DDBJ databases">
        <title>Genomic Encyclopedia of Archaeal and Bacterial Type Strains, Phase II (KMG-II): from individual species to whole genera.</title>
        <authorList>
            <person name="Goeker M."/>
        </authorList>
    </citation>
    <scope>NUCLEOTIDE SEQUENCE [LARGE SCALE GENOMIC DNA]</scope>
    <source>
        <strain evidence="3 4">DSM 22857</strain>
    </source>
</reference>
<dbReference type="InterPro" id="IPR003018">
    <property type="entry name" value="GAF"/>
</dbReference>
<gene>
    <name evidence="3" type="ORF">CLV92_106143</name>
</gene>
<dbReference type="AlphaFoldDB" id="A0A2S6IM58"/>